<sequence length="246" mass="27949">MNKYRADLHIHTLLSPCAELEMTPQAIVEKAKSSGLEIIGITDHNSTKHALLVKELAEKEGIFTLTGAEVTTREEVHCLVFFEHPEQLKLFQQFIDDNITPVPNPDGYFGYQPVIDKEENIMEMVDYFLPAALKAGIDEVANRVYALNGIFIPAHIDRPVNGLLNQLGFIPPSLKYDALGLSRHGSEKHVKEHYVIQNKTTFIRNSDAHFPEQIGEIYTVFNLERVSFCEIKKALNQQDNRFCELL</sequence>
<dbReference type="SMART" id="SM00481">
    <property type="entry name" value="POLIIIAc"/>
    <property type="match status" value="1"/>
</dbReference>
<dbReference type="Proteomes" id="UP000184164">
    <property type="component" value="Unassembled WGS sequence"/>
</dbReference>
<gene>
    <name evidence="2" type="ORF">SAMN05444274_101465</name>
</gene>
<dbReference type="OrthoDB" id="9791620at2"/>
<dbReference type="GO" id="GO:0003824">
    <property type="term" value="F:catalytic activity"/>
    <property type="evidence" value="ECO:0007669"/>
    <property type="project" value="InterPro"/>
</dbReference>
<dbReference type="Pfam" id="PF02811">
    <property type="entry name" value="PHP"/>
    <property type="match status" value="1"/>
</dbReference>
<dbReference type="RefSeq" id="WP_072998531.1">
    <property type="nucleotide sequence ID" value="NZ_FQUM01000001.1"/>
</dbReference>
<feature type="domain" description="Polymerase/histidinol phosphatase N-terminal" evidence="1">
    <location>
        <begin position="6"/>
        <end position="74"/>
    </location>
</feature>
<dbReference type="InterPro" id="IPR004013">
    <property type="entry name" value="PHP_dom"/>
</dbReference>
<keyword evidence="3" id="KW-1185">Reference proteome</keyword>
<dbReference type="CDD" id="cd07432">
    <property type="entry name" value="PHP_HisPPase"/>
    <property type="match status" value="1"/>
</dbReference>
<dbReference type="STRING" id="1484053.SAMN05444274_101465"/>
<dbReference type="AlphaFoldDB" id="A0A1M4TTV9"/>
<name>A0A1M4TTV9_9BACT</name>
<dbReference type="PANTHER" id="PTHR40084:SF1">
    <property type="entry name" value="PHOSPHOTRANSFERASE"/>
    <property type="match status" value="1"/>
</dbReference>
<dbReference type="InterPro" id="IPR016195">
    <property type="entry name" value="Pol/histidinol_Pase-like"/>
</dbReference>
<dbReference type="EMBL" id="FQUM01000001">
    <property type="protein sequence ID" value="SHE47846.1"/>
    <property type="molecule type" value="Genomic_DNA"/>
</dbReference>
<proteinExistence type="predicted"/>
<evidence type="ECO:0000313" key="2">
    <source>
        <dbReference type="EMBL" id="SHE47846.1"/>
    </source>
</evidence>
<reference evidence="2 3" key="1">
    <citation type="submission" date="2016-11" db="EMBL/GenBank/DDBJ databases">
        <authorList>
            <person name="Jaros S."/>
            <person name="Januszkiewicz K."/>
            <person name="Wedrychowicz H."/>
        </authorList>
    </citation>
    <scope>NUCLEOTIDE SEQUENCE [LARGE SCALE GENOMIC DNA]</scope>
    <source>
        <strain evidence="2 3">DSM 26910</strain>
    </source>
</reference>
<dbReference type="InterPro" id="IPR003141">
    <property type="entry name" value="Pol/His_phosphatase_N"/>
</dbReference>
<dbReference type="Gene3D" id="3.20.20.140">
    <property type="entry name" value="Metal-dependent hydrolases"/>
    <property type="match status" value="1"/>
</dbReference>
<accession>A0A1M4TTV9</accession>
<evidence type="ECO:0000313" key="3">
    <source>
        <dbReference type="Proteomes" id="UP000184164"/>
    </source>
</evidence>
<dbReference type="PANTHER" id="PTHR40084">
    <property type="entry name" value="PHOSPHOHYDROLASE, PHP FAMILY"/>
    <property type="match status" value="1"/>
</dbReference>
<dbReference type="SUPFAM" id="SSF89550">
    <property type="entry name" value="PHP domain-like"/>
    <property type="match status" value="1"/>
</dbReference>
<evidence type="ECO:0000259" key="1">
    <source>
        <dbReference type="SMART" id="SM00481"/>
    </source>
</evidence>
<protein>
    <recommendedName>
        <fullName evidence="1">Polymerase/histidinol phosphatase N-terminal domain-containing protein</fullName>
    </recommendedName>
</protein>
<organism evidence="2 3">
    <name type="scientific">Mariniphaga anaerophila</name>
    <dbReference type="NCBI Taxonomy" id="1484053"/>
    <lineage>
        <taxon>Bacteria</taxon>
        <taxon>Pseudomonadati</taxon>
        <taxon>Bacteroidota</taxon>
        <taxon>Bacteroidia</taxon>
        <taxon>Marinilabiliales</taxon>
        <taxon>Prolixibacteraceae</taxon>
        <taxon>Mariniphaga</taxon>
    </lineage>
</organism>
<dbReference type="Pfam" id="PF13263">
    <property type="entry name" value="PHP_C"/>
    <property type="match status" value="1"/>
</dbReference>